<evidence type="ECO:0000313" key="2">
    <source>
        <dbReference type="Proteomes" id="UP000231322"/>
    </source>
</evidence>
<proteinExistence type="predicted"/>
<dbReference type="Proteomes" id="UP000231322">
    <property type="component" value="Unassembled WGS sequence"/>
</dbReference>
<reference evidence="1 2" key="1">
    <citation type="submission" date="2017-10" db="EMBL/GenBank/DDBJ databases">
        <title>Reclassification of Eubacterium combesii and discrepancies in the nomenclature of botulinum neurotoxin producing clostridia. Request for an Opinion.</title>
        <authorList>
            <person name="Dobritsa A.P."/>
            <person name="Kutumbaka K.K."/>
            <person name="Samadpour M."/>
        </authorList>
    </citation>
    <scope>NUCLEOTIDE SEQUENCE [LARGE SCALE GENOMIC DNA]</scope>
    <source>
        <strain evidence="1 2">DSM 20696</strain>
    </source>
</reference>
<evidence type="ECO:0000313" key="1">
    <source>
        <dbReference type="EMBL" id="PIH03750.1"/>
    </source>
</evidence>
<accession>A0A2G7HF71</accession>
<gene>
    <name evidence="1" type="ORF">CS538_12205</name>
</gene>
<organism evidence="1 2">
    <name type="scientific">Clostridium combesii</name>
    <dbReference type="NCBI Taxonomy" id="39481"/>
    <lineage>
        <taxon>Bacteria</taxon>
        <taxon>Bacillati</taxon>
        <taxon>Bacillota</taxon>
        <taxon>Clostridia</taxon>
        <taxon>Eubacteriales</taxon>
        <taxon>Clostridiaceae</taxon>
        <taxon>Clostridium</taxon>
    </lineage>
</organism>
<name>A0A2G7HF71_9CLOT</name>
<comment type="caution">
    <text evidence="1">The sequence shown here is derived from an EMBL/GenBank/DDBJ whole genome shotgun (WGS) entry which is preliminary data.</text>
</comment>
<sequence>MKKIMIIRSANLKVINNLIKFINNKFQEEVKIYCLTNESGYENLRLQHRNIKFLIYKYNIFGYKFLRKDKSLLNSINKNIYDELYIPSSYDHFEDLYNVLEIASKIKSKKYILYDCNSNMKEITLSYYDIVLTNLHRKLIKIMLTITEKFYSIIRKIYTRGILNKVLKKDVRVDIGDKFLKDIILYNNRFDYYKCYIELAKAKGYIVTSLIDYINNYKDSNESVLILRHDVDSKTDNTKKMFEIECKKKVYSTYYFRWETFNKELINNINQNEFEVGLHYETLAEYCIKNNILTVNKEQIDECREILRQEIIDFNKKANVKVKTVANHGHPYNIHLKVSNNILLEDRDYRYFGVELEAYDKKLYEDYIVTHIMDNNIMVNYGFSYKSNPIEAIKRGDKVIVFLAHPEHWRYSLNDRLKMYLNYKNGNYVKSTYREFVRILKEGIL</sequence>
<dbReference type="AlphaFoldDB" id="A0A2G7HF71"/>
<keyword evidence="2" id="KW-1185">Reference proteome</keyword>
<protein>
    <submittedName>
        <fullName evidence="1">Uncharacterized protein</fullName>
    </submittedName>
</protein>
<dbReference type="RefSeq" id="WP_012344361.1">
    <property type="nucleotide sequence ID" value="NZ_PEIK01000009.1"/>
</dbReference>
<dbReference type="EMBL" id="PEIK01000009">
    <property type="protein sequence ID" value="PIH03750.1"/>
    <property type="molecule type" value="Genomic_DNA"/>
</dbReference>